<keyword evidence="8" id="KW-0896">Oogenesis</keyword>
<keyword evidence="5" id="KW-0677">Repeat</keyword>
<evidence type="ECO:0000256" key="6">
    <source>
        <dbReference type="ARBA" id="ARBA00022782"/>
    </source>
</evidence>
<dbReference type="PROSITE" id="PS00022">
    <property type="entry name" value="EGF_1"/>
    <property type="match status" value="1"/>
</dbReference>
<dbReference type="GO" id="GO:0005886">
    <property type="term" value="C:plasma membrane"/>
    <property type="evidence" value="ECO:0007669"/>
    <property type="project" value="UniProtKB-SubCell"/>
</dbReference>
<proteinExistence type="inferred from homology"/>
<evidence type="ECO:0000256" key="9">
    <source>
        <dbReference type="ARBA" id="ARBA00023136"/>
    </source>
</evidence>
<comment type="subcellular location">
    <subcellularLocation>
        <location evidence="1">Cell membrane</location>
        <topology evidence="1">Single-pass type I membrane protein</topology>
    </subcellularLocation>
</comment>
<dbReference type="Gene3D" id="2.10.25.10">
    <property type="entry name" value="Laminin"/>
    <property type="match status" value="2"/>
</dbReference>
<dbReference type="SMART" id="SM00135">
    <property type="entry name" value="LY"/>
    <property type="match status" value="4"/>
</dbReference>
<name>A0A9J7EFM3_SPOLT</name>
<dbReference type="PANTHER" id="PTHR46513">
    <property type="entry name" value="VITELLOGENIN RECEPTOR-LIKE PROTEIN-RELATED-RELATED"/>
    <property type="match status" value="1"/>
</dbReference>
<dbReference type="PROSITE" id="PS51120">
    <property type="entry name" value="LDLRB"/>
    <property type="match status" value="2"/>
</dbReference>
<feature type="repeat" description="LDL-receptor class B" evidence="15">
    <location>
        <begin position="152"/>
        <end position="196"/>
    </location>
</feature>
<keyword evidence="3 14" id="KW-0245">EGF-like domain</keyword>
<dbReference type="GO" id="GO:0060070">
    <property type="term" value="P:canonical Wnt signaling pathway"/>
    <property type="evidence" value="ECO:0007669"/>
    <property type="project" value="TreeGrafter"/>
</dbReference>
<evidence type="ECO:0000256" key="4">
    <source>
        <dbReference type="ARBA" id="ARBA00022729"/>
    </source>
</evidence>
<evidence type="ECO:0000256" key="10">
    <source>
        <dbReference type="ARBA" id="ARBA00023157"/>
    </source>
</evidence>
<dbReference type="GeneID" id="111358987"/>
<dbReference type="GO" id="GO:0007283">
    <property type="term" value="P:spermatogenesis"/>
    <property type="evidence" value="ECO:0007669"/>
    <property type="project" value="UniProtKB-KW"/>
</dbReference>
<comment type="caution">
    <text evidence="14">Lacks conserved residue(s) required for the propagation of feature annotation.</text>
</comment>
<keyword evidence="7" id="KW-0744">Spermatogenesis</keyword>
<dbReference type="RefSeq" id="XP_022830163.1">
    <property type="nucleotide sequence ID" value="XM_022974395.1"/>
</dbReference>
<keyword evidence="2" id="KW-1003">Cell membrane</keyword>
<evidence type="ECO:0000256" key="3">
    <source>
        <dbReference type="ARBA" id="ARBA00022536"/>
    </source>
</evidence>
<gene>
    <name evidence="19" type="primary">LOC111358987</name>
</gene>
<evidence type="ECO:0000256" key="11">
    <source>
        <dbReference type="ARBA" id="ARBA00023180"/>
    </source>
</evidence>
<keyword evidence="6" id="KW-0221">Differentiation</keyword>
<feature type="chain" id="PRO_5039900406" description="Protein cueball" evidence="16">
    <location>
        <begin position="19"/>
        <end position="518"/>
    </location>
</feature>
<evidence type="ECO:0000256" key="12">
    <source>
        <dbReference type="ARBA" id="ARBA00038070"/>
    </source>
</evidence>
<dbReference type="GO" id="GO:0048477">
    <property type="term" value="P:oogenesis"/>
    <property type="evidence" value="ECO:0007669"/>
    <property type="project" value="UniProtKB-KW"/>
</dbReference>
<dbReference type="InterPro" id="IPR011042">
    <property type="entry name" value="6-blade_b-propeller_TolB-like"/>
</dbReference>
<dbReference type="PANTHER" id="PTHR46513:SF42">
    <property type="entry name" value="PROTEIN CUEBALL"/>
    <property type="match status" value="1"/>
</dbReference>
<comment type="similarity">
    <text evidence="12">Belongs to the cueball family.</text>
</comment>
<evidence type="ECO:0000256" key="8">
    <source>
        <dbReference type="ARBA" id="ARBA00022943"/>
    </source>
</evidence>
<evidence type="ECO:0000256" key="5">
    <source>
        <dbReference type="ARBA" id="ARBA00022737"/>
    </source>
</evidence>
<evidence type="ECO:0000256" key="15">
    <source>
        <dbReference type="PROSITE-ProRule" id="PRU00461"/>
    </source>
</evidence>
<evidence type="ECO:0000256" key="13">
    <source>
        <dbReference type="ARBA" id="ARBA00040020"/>
    </source>
</evidence>
<feature type="disulfide bond" evidence="14">
    <location>
        <begin position="471"/>
        <end position="481"/>
    </location>
</feature>
<evidence type="ECO:0000313" key="18">
    <source>
        <dbReference type="Proteomes" id="UP000301870"/>
    </source>
</evidence>
<dbReference type="PROSITE" id="PS50026">
    <property type="entry name" value="EGF_3"/>
    <property type="match status" value="1"/>
</dbReference>
<dbReference type="Pfam" id="PF00058">
    <property type="entry name" value="Ldl_recept_b"/>
    <property type="match status" value="1"/>
</dbReference>
<evidence type="ECO:0000256" key="16">
    <source>
        <dbReference type="SAM" id="SignalP"/>
    </source>
</evidence>
<feature type="signal peptide" evidence="16">
    <location>
        <begin position="1"/>
        <end position="18"/>
    </location>
</feature>
<evidence type="ECO:0000256" key="2">
    <source>
        <dbReference type="ARBA" id="ARBA00022475"/>
    </source>
</evidence>
<keyword evidence="10 14" id="KW-1015">Disulfide bond</keyword>
<dbReference type="KEGG" id="sliu:111358987"/>
<dbReference type="InterPro" id="IPR000033">
    <property type="entry name" value="LDLR_classB_rpt"/>
</dbReference>
<sequence>MYNILFLLVVAPVIVVQSWDIVTTVADQLEFYDNGIKVQSEVMPSRDLTALTYDALHDTLIFVDKQSDNGSIFSYNKSTKKFQCLVAKKTYENIQDVAFDPAKELLFWTDLNERSIYWISLKHRYENYEKGNLLFKMDDELPRSIAVDSCRGYVYWTNINVSRPTIERSRYNSTEREILIDNNIFMPISLTIDQQTKKLYWADDREGIKYSIESADLDGKNRVTLLSGVFHQPNALTVSKGFVYWVDWGYKSMWQLSKNPPLDAKPVIIRDFNNETPFGIAANYKIEDQIEGIEECNALKSLLPRNSKTRVFDIITKDIRLSDLITTDYPDMESTISPFDTTEFSSHLETTTSVVNLRNMNSKHSVLKASLPRNSKTRGFDTVAEGIRQRDLKTTDYLNVVSPITPFNTPELSSHLTTTTNVEAYLTDEERKFIFCHNFCLNGDCHINSEGKPECRCDKLYLGNRCETHVCYNYCLNNGVCVYGDNGLSGCSCPSNFEGVRCEIWKNPITLYVNVTSG</sequence>
<dbReference type="InterPro" id="IPR050778">
    <property type="entry name" value="Cueball_EGF_LRP_Nidogen"/>
</dbReference>
<dbReference type="CDD" id="cd00054">
    <property type="entry name" value="EGF_CA"/>
    <property type="match status" value="1"/>
</dbReference>
<keyword evidence="18" id="KW-1185">Reference proteome</keyword>
<feature type="disulfide bond" evidence="14">
    <location>
        <begin position="493"/>
        <end position="502"/>
    </location>
</feature>
<dbReference type="GO" id="GO:0042813">
    <property type="term" value="F:Wnt receptor activity"/>
    <property type="evidence" value="ECO:0007669"/>
    <property type="project" value="TreeGrafter"/>
</dbReference>
<keyword evidence="9" id="KW-0472">Membrane</keyword>
<evidence type="ECO:0000256" key="7">
    <source>
        <dbReference type="ARBA" id="ARBA00022871"/>
    </source>
</evidence>
<organism evidence="18 19">
    <name type="scientific">Spodoptera litura</name>
    <name type="common">Asian cotton leafworm</name>
    <dbReference type="NCBI Taxonomy" id="69820"/>
    <lineage>
        <taxon>Eukaryota</taxon>
        <taxon>Metazoa</taxon>
        <taxon>Ecdysozoa</taxon>
        <taxon>Arthropoda</taxon>
        <taxon>Hexapoda</taxon>
        <taxon>Insecta</taxon>
        <taxon>Pterygota</taxon>
        <taxon>Neoptera</taxon>
        <taxon>Endopterygota</taxon>
        <taxon>Lepidoptera</taxon>
        <taxon>Glossata</taxon>
        <taxon>Ditrysia</taxon>
        <taxon>Noctuoidea</taxon>
        <taxon>Noctuidae</taxon>
        <taxon>Amphipyrinae</taxon>
        <taxon>Spodoptera</taxon>
    </lineage>
</organism>
<dbReference type="SUPFAM" id="SSF57196">
    <property type="entry name" value="EGF/Laminin"/>
    <property type="match status" value="2"/>
</dbReference>
<dbReference type="GO" id="GO:0017147">
    <property type="term" value="F:Wnt-protein binding"/>
    <property type="evidence" value="ECO:0007669"/>
    <property type="project" value="TreeGrafter"/>
</dbReference>
<dbReference type="SMART" id="SM00181">
    <property type="entry name" value="EGF"/>
    <property type="match status" value="2"/>
</dbReference>
<dbReference type="Gene3D" id="2.120.10.30">
    <property type="entry name" value="TolB, C-terminal domain"/>
    <property type="match status" value="1"/>
</dbReference>
<accession>A0A9J7EFM3</accession>
<keyword evidence="4 16" id="KW-0732">Signal</keyword>
<evidence type="ECO:0000256" key="1">
    <source>
        <dbReference type="ARBA" id="ARBA00004251"/>
    </source>
</evidence>
<dbReference type="InterPro" id="IPR000742">
    <property type="entry name" value="EGF"/>
</dbReference>
<dbReference type="Proteomes" id="UP000301870">
    <property type="component" value="Chromosome 28"/>
</dbReference>
<feature type="repeat" description="LDL-receptor class B" evidence="15">
    <location>
        <begin position="197"/>
        <end position="242"/>
    </location>
</feature>
<dbReference type="AlphaFoldDB" id="A0A9J7EFM3"/>
<feature type="domain" description="EGF-like" evidence="17">
    <location>
        <begin position="467"/>
        <end position="503"/>
    </location>
</feature>
<reference evidence="19" key="1">
    <citation type="submission" date="2025-08" db="UniProtKB">
        <authorList>
            <consortium name="RefSeq"/>
        </authorList>
    </citation>
    <scope>IDENTIFICATION</scope>
    <source>
        <strain evidence="19">Ishihara</strain>
        <tissue evidence="19">Whole body</tissue>
    </source>
</reference>
<evidence type="ECO:0000259" key="17">
    <source>
        <dbReference type="PROSITE" id="PS50026"/>
    </source>
</evidence>
<evidence type="ECO:0000313" key="19">
    <source>
        <dbReference type="RefSeq" id="XP_022830163.1"/>
    </source>
</evidence>
<dbReference type="OrthoDB" id="382013at2759"/>
<dbReference type="SUPFAM" id="SSF63825">
    <property type="entry name" value="YWTD domain"/>
    <property type="match status" value="1"/>
</dbReference>
<protein>
    <recommendedName>
        <fullName evidence="13">Protein cueball</fullName>
    </recommendedName>
</protein>
<evidence type="ECO:0000256" key="14">
    <source>
        <dbReference type="PROSITE-ProRule" id="PRU00076"/>
    </source>
</evidence>
<keyword evidence="11" id="KW-0325">Glycoprotein</keyword>